<accession>A0AAE3QFY7</accession>
<sequence>MANVHTENIDAAIRRLVDQRRLLMPLVAIDPSAIDQLMKIQGALVDLVRARDQENALASTKRKGLEAFAPFV</sequence>
<name>A0AAE3QFY7_9HYPH</name>
<proteinExistence type="predicted"/>
<dbReference type="AlphaFoldDB" id="A0AAE3QFY7"/>
<gene>
    <name evidence="1" type="ORF">MRS75_10295</name>
</gene>
<keyword evidence="2" id="KW-1185">Reference proteome</keyword>
<dbReference type="RefSeq" id="WP_311786583.1">
    <property type="nucleotide sequence ID" value="NZ_JALDYY010000005.1"/>
</dbReference>
<comment type="caution">
    <text evidence="1">The sequence shown here is derived from an EMBL/GenBank/DDBJ whole genome shotgun (WGS) entry which is preliminary data.</text>
</comment>
<reference evidence="1" key="1">
    <citation type="submission" date="2022-03" db="EMBL/GenBank/DDBJ databases">
        <title>Fererhizobium litorale gen. nov., sp. nov., isolated from sandy sediments of the Sea of Japan seashore.</title>
        <authorList>
            <person name="Romanenko L."/>
            <person name="Kurilenko V."/>
            <person name="Otstavnykh N."/>
            <person name="Svetashev V."/>
            <person name="Tekutyeva L."/>
            <person name="Isaeva M."/>
            <person name="Mikhailov V."/>
        </authorList>
    </citation>
    <scope>NUCLEOTIDE SEQUENCE</scope>
    <source>
        <strain evidence="1">KMM 9576</strain>
    </source>
</reference>
<protein>
    <submittedName>
        <fullName evidence="1">Uncharacterized protein</fullName>
    </submittedName>
</protein>
<evidence type="ECO:0000313" key="1">
    <source>
        <dbReference type="EMBL" id="MDI7922474.1"/>
    </source>
</evidence>
<evidence type="ECO:0000313" key="2">
    <source>
        <dbReference type="Proteomes" id="UP001161580"/>
    </source>
</evidence>
<organism evidence="1 2">
    <name type="scientific">Ferirhizobium litorale</name>
    <dbReference type="NCBI Taxonomy" id="2927786"/>
    <lineage>
        <taxon>Bacteria</taxon>
        <taxon>Pseudomonadati</taxon>
        <taxon>Pseudomonadota</taxon>
        <taxon>Alphaproteobacteria</taxon>
        <taxon>Hyphomicrobiales</taxon>
        <taxon>Rhizobiaceae</taxon>
        <taxon>Ferirhizobium</taxon>
    </lineage>
</organism>
<dbReference type="EMBL" id="JALDYZ010000004">
    <property type="protein sequence ID" value="MDI7922474.1"/>
    <property type="molecule type" value="Genomic_DNA"/>
</dbReference>
<dbReference type="Proteomes" id="UP001161580">
    <property type="component" value="Unassembled WGS sequence"/>
</dbReference>